<dbReference type="EMBL" id="FZPH01000001">
    <property type="protein sequence ID" value="SNS59978.1"/>
    <property type="molecule type" value="Genomic_DNA"/>
</dbReference>
<organism evidence="3 4">
    <name type="scientific">Asanoa hainanensis</name>
    <dbReference type="NCBI Taxonomy" id="560556"/>
    <lineage>
        <taxon>Bacteria</taxon>
        <taxon>Bacillati</taxon>
        <taxon>Actinomycetota</taxon>
        <taxon>Actinomycetes</taxon>
        <taxon>Micromonosporales</taxon>
        <taxon>Micromonosporaceae</taxon>
        <taxon>Asanoa</taxon>
    </lineage>
</organism>
<dbReference type="AlphaFoldDB" id="A0A239FTV5"/>
<gene>
    <name evidence="3" type="ORF">SAMN05421812_10163</name>
</gene>
<dbReference type="InterPro" id="IPR029051">
    <property type="entry name" value="DUF4352"/>
</dbReference>
<dbReference type="InterPro" id="IPR029050">
    <property type="entry name" value="Immunoprotect_excell_Ig-like"/>
</dbReference>
<sequence length="186" mass="19392">MSYQKPRSKAPWIVGGLAFLLLCCGGVAVAALDIGGDAPKTGAAVRSDAVDQVPAKRTLPGLNEPARDGRFEFTIFKVACGTTRVGGEDALGVYCLVDLSVRNIGSRAQLFDGSSQKAFDRDGTEFSHDGAAGQYANGGTDVFLRDIDPGSELRGKLVFDVPKGTKLATVELHGSAFSGGVTVALR</sequence>
<evidence type="ECO:0000313" key="4">
    <source>
        <dbReference type="Proteomes" id="UP000198362"/>
    </source>
</evidence>
<keyword evidence="4" id="KW-1185">Reference proteome</keyword>
<protein>
    <recommendedName>
        <fullName evidence="2">DUF4352 domain-containing protein</fullName>
    </recommendedName>
</protein>
<dbReference type="Gene3D" id="2.60.40.1240">
    <property type="match status" value="1"/>
</dbReference>
<name>A0A239FTV5_9ACTN</name>
<reference evidence="3 4" key="1">
    <citation type="submission" date="2017-06" db="EMBL/GenBank/DDBJ databases">
        <authorList>
            <person name="Kim H.J."/>
            <person name="Triplett B.A."/>
        </authorList>
    </citation>
    <scope>NUCLEOTIDE SEQUENCE [LARGE SCALE GENOMIC DNA]</scope>
    <source>
        <strain evidence="3 4">CGMCC 4.5593</strain>
    </source>
</reference>
<evidence type="ECO:0000256" key="1">
    <source>
        <dbReference type="ARBA" id="ARBA00022729"/>
    </source>
</evidence>
<keyword evidence="1" id="KW-0732">Signal</keyword>
<evidence type="ECO:0000313" key="3">
    <source>
        <dbReference type="EMBL" id="SNS59978.1"/>
    </source>
</evidence>
<dbReference type="RefSeq" id="WP_089243389.1">
    <property type="nucleotide sequence ID" value="NZ_FZPH01000001.1"/>
</dbReference>
<proteinExistence type="predicted"/>
<dbReference type="OrthoDB" id="3430849at2"/>
<dbReference type="Proteomes" id="UP000198362">
    <property type="component" value="Unassembled WGS sequence"/>
</dbReference>
<accession>A0A239FTV5</accession>
<dbReference type="Pfam" id="PF11611">
    <property type="entry name" value="DUF4352"/>
    <property type="match status" value="1"/>
</dbReference>
<feature type="domain" description="DUF4352" evidence="2">
    <location>
        <begin position="61"/>
        <end position="180"/>
    </location>
</feature>
<evidence type="ECO:0000259" key="2">
    <source>
        <dbReference type="Pfam" id="PF11611"/>
    </source>
</evidence>